<protein>
    <recommendedName>
        <fullName evidence="1">Transglutaminase-like domain-containing protein</fullName>
    </recommendedName>
</protein>
<feature type="domain" description="Transglutaminase-like" evidence="1">
    <location>
        <begin position="114"/>
        <end position="180"/>
    </location>
</feature>
<keyword evidence="3" id="KW-1185">Reference proteome</keyword>
<dbReference type="Gene3D" id="3.10.620.30">
    <property type="match status" value="1"/>
</dbReference>
<evidence type="ECO:0000313" key="2">
    <source>
        <dbReference type="EMBL" id="TBN06355.1"/>
    </source>
</evidence>
<dbReference type="GO" id="GO:0005737">
    <property type="term" value="C:cytoplasm"/>
    <property type="evidence" value="ECO:0007669"/>
    <property type="project" value="TreeGrafter"/>
</dbReference>
<evidence type="ECO:0000313" key="3">
    <source>
        <dbReference type="Proteomes" id="UP000291142"/>
    </source>
</evidence>
<gene>
    <name evidence="2" type="ORF">EYD45_00265</name>
</gene>
<dbReference type="InterPro" id="IPR038765">
    <property type="entry name" value="Papain-like_cys_pep_sf"/>
</dbReference>
<dbReference type="PANTHER" id="PTHR46333">
    <property type="entry name" value="CYTOKINESIS PROTEIN 3"/>
    <property type="match status" value="1"/>
</dbReference>
<name>A0A4Q9FIL6_9FLAO</name>
<evidence type="ECO:0000259" key="1">
    <source>
        <dbReference type="SMART" id="SM00460"/>
    </source>
</evidence>
<dbReference type="Pfam" id="PF01841">
    <property type="entry name" value="Transglut_core"/>
    <property type="match status" value="1"/>
</dbReference>
<dbReference type="SMART" id="SM00460">
    <property type="entry name" value="TGc"/>
    <property type="match status" value="1"/>
</dbReference>
<dbReference type="AlphaFoldDB" id="A0A4Q9FIL6"/>
<dbReference type="SUPFAM" id="SSF54001">
    <property type="entry name" value="Cysteine proteinases"/>
    <property type="match status" value="1"/>
</dbReference>
<dbReference type="InterPro" id="IPR052557">
    <property type="entry name" value="CAP/Cytokinesis_protein"/>
</dbReference>
<proteinExistence type="predicted"/>
<comment type="caution">
    <text evidence="2">The sequence shown here is derived from an EMBL/GenBank/DDBJ whole genome shotgun (WGS) entry which is preliminary data.</text>
</comment>
<dbReference type="OrthoDB" id="9788327at2"/>
<sequence>MIRIYTIFLLFFCIALSAQKSDFKHINFDKADNIAKSCSKMSLKNMPLLVHELTNDLNTQVEQFRAIHTWVCLNIESDHYFSETTLKKRKQLHHNSIAFSEWNTRAQSKVFKRLVRDKKTICSGYAYIVKALTNIADIECEIVDGYARTVRTNVNTVDFPNHSWNVVKLNGKWYFADATQASGFYNLDDHEFIKDYNDGYFLAEPDLFAKNHYPIDTSWLLLDDKSLTLKDFVRAPIIYGSTYKYGIIPKAPETLETTIHAGDTVVFQFDVLDETYLKDITLVMSSGFKFKSIKAKAVNLKKGVLELRHRFTKTGQYDIHAKVGKDIVVSYTIKVEKPKTVNLQHS</sequence>
<dbReference type="PANTHER" id="PTHR46333:SF2">
    <property type="entry name" value="CYTOKINESIS PROTEIN 3"/>
    <property type="match status" value="1"/>
</dbReference>
<accession>A0A4Q9FIL6</accession>
<organism evidence="2 3">
    <name type="scientific">Hyunsoonleella flava</name>
    <dbReference type="NCBI Taxonomy" id="2527939"/>
    <lineage>
        <taxon>Bacteria</taxon>
        <taxon>Pseudomonadati</taxon>
        <taxon>Bacteroidota</taxon>
        <taxon>Flavobacteriia</taxon>
        <taxon>Flavobacteriales</taxon>
        <taxon>Flavobacteriaceae</taxon>
    </lineage>
</organism>
<dbReference type="InterPro" id="IPR002931">
    <property type="entry name" value="Transglutaminase-like"/>
</dbReference>
<dbReference type="Proteomes" id="UP000291142">
    <property type="component" value="Unassembled WGS sequence"/>
</dbReference>
<reference evidence="2 3" key="1">
    <citation type="submission" date="2019-02" db="EMBL/GenBank/DDBJ databases">
        <title>Hyunsoonleella sp., isolated from marine sediment.</title>
        <authorList>
            <person name="Liu B.-T."/>
        </authorList>
    </citation>
    <scope>NUCLEOTIDE SEQUENCE [LARGE SCALE GENOMIC DNA]</scope>
    <source>
        <strain evidence="2 3">T58</strain>
    </source>
</reference>
<dbReference type="EMBL" id="SIRT01000001">
    <property type="protein sequence ID" value="TBN06355.1"/>
    <property type="molecule type" value="Genomic_DNA"/>
</dbReference>
<dbReference type="RefSeq" id="WP_130962345.1">
    <property type="nucleotide sequence ID" value="NZ_SIRT01000001.1"/>
</dbReference>